<reference evidence="2 3" key="1">
    <citation type="submission" date="2017-09" db="EMBL/GenBank/DDBJ databases">
        <title>Depth-based differentiation of microbial function through sediment-hosted aquifers and enrichment of novel symbionts in the deep terrestrial subsurface.</title>
        <authorList>
            <person name="Probst A.J."/>
            <person name="Ladd B."/>
            <person name="Jarett J.K."/>
            <person name="Geller-Mcgrath D.E."/>
            <person name="Sieber C.M."/>
            <person name="Emerson J.B."/>
            <person name="Anantharaman K."/>
            <person name="Thomas B.C."/>
            <person name="Malmstrom R."/>
            <person name="Stieglmeier M."/>
            <person name="Klingl A."/>
            <person name="Woyke T."/>
            <person name="Ryan C.M."/>
            <person name="Banfield J.F."/>
        </authorList>
    </citation>
    <scope>NUCLEOTIDE SEQUENCE [LARGE SCALE GENOMIC DNA]</scope>
    <source>
        <strain evidence="2">CG08_land_8_20_14_0_20_45_16</strain>
    </source>
</reference>
<name>A0A2H0Y2B6_UNCSA</name>
<feature type="domain" description="Polymerase beta nucleotidyltransferase" evidence="1">
    <location>
        <begin position="9"/>
        <end position="61"/>
    </location>
</feature>
<dbReference type="Gene3D" id="3.30.460.10">
    <property type="entry name" value="Beta Polymerase, domain 2"/>
    <property type="match status" value="1"/>
</dbReference>
<gene>
    <name evidence="2" type="ORF">COT42_00670</name>
</gene>
<evidence type="ECO:0000313" key="3">
    <source>
        <dbReference type="Proteomes" id="UP000231343"/>
    </source>
</evidence>
<dbReference type="Proteomes" id="UP000231343">
    <property type="component" value="Unassembled WGS sequence"/>
</dbReference>
<evidence type="ECO:0000259" key="1">
    <source>
        <dbReference type="Pfam" id="PF18765"/>
    </source>
</evidence>
<dbReference type="SUPFAM" id="SSF81301">
    <property type="entry name" value="Nucleotidyltransferase"/>
    <property type="match status" value="1"/>
</dbReference>
<dbReference type="Pfam" id="PF18765">
    <property type="entry name" value="Polbeta"/>
    <property type="match status" value="1"/>
</dbReference>
<protein>
    <recommendedName>
        <fullName evidence="1">Polymerase beta nucleotidyltransferase domain-containing protein</fullName>
    </recommendedName>
</protein>
<organism evidence="2 3">
    <name type="scientific">Candidatus Saganbacteria bacterium CG08_land_8_20_14_0_20_45_16</name>
    <dbReference type="NCBI Taxonomy" id="2014293"/>
    <lineage>
        <taxon>Bacteria</taxon>
        <taxon>Bacillati</taxon>
        <taxon>Saganbacteria</taxon>
    </lineage>
</organism>
<accession>A0A2H0Y2B6</accession>
<dbReference type="PANTHER" id="PTHR33933:SF1">
    <property type="entry name" value="PROTEIN ADENYLYLTRANSFERASE MNTA-RELATED"/>
    <property type="match status" value="1"/>
</dbReference>
<dbReference type="InterPro" id="IPR043519">
    <property type="entry name" value="NT_sf"/>
</dbReference>
<sequence>MYSQQKIKELVSQIKKSSEPDKIYLFGSYASGKAKESSDLDLCIIKNNYNNKQEELLKVKKTFSK</sequence>
<dbReference type="CDD" id="cd05403">
    <property type="entry name" value="NT_KNTase_like"/>
    <property type="match status" value="1"/>
</dbReference>
<dbReference type="PANTHER" id="PTHR33933">
    <property type="entry name" value="NUCLEOTIDYLTRANSFERASE"/>
    <property type="match status" value="1"/>
</dbReference>
<comment type="caution">
    <text evidence="2">The sequence shown here is derived from an EMBL/GenBank/DDBJ whole genome shotgun (WGS) entry which is preliminary data.</text>
</comment>
<proteinExistence type="predicted"/>
<dbReference type="EMBL" id="PEYM01000007">
    <property type="protein sequence ID" value="PIS31614.1"/>
    <property type="molecule type" value="Genomic_DNA"/>
</dbReference>
<dbReference type="InterPro" id="IPR041633">
    <property type="entry name" value="Polbeta"/>
</dbReference>
<dbReference type="InterPro" id="IPR052548">
    <property type="entry name" value="Type_VII_TA_antitoxin"/>
</dbReference>
<evidence type="ECO:0000313" key="2">
    <source>
        <dbReference type="EMBL" id="PIS31614.1"/>
    </source>
</evidence>
<dbReference type="AlphaFoldDB" id="A0A2H0Y2B6"/>